<dbReference type="Pfam" id="PF00483">
    <property type="entry name" value="NTP_transferase"/>
    <property type="match status" value="1"/>
</dbReference>
<dbReference type="PROSITE" id="PS51371">
    <property type="entry name" value="CBS"/>
    <property type="match status" value="1"/>
</dbReference>
<dbReference type="OrthoDB" id="9814210at2"/>
<dbReference type="Proteomes" id="UP000321534">
    <property type="component" value="Unassembled WGS sequence"/>
</dbReference>
<dbReference type="Pfam" id="PF00571">
    <property type="entry name" value="CBS"/>
    <property type="match status" value="1"/>
</dbReference>
<dbReference type="SUPFAM" id="SSF53448">
    <property type="entry name" value="Nucleotide-diphospho-sugar transferases"/>
    <property type="match status" value="1"/>
</dbReference>
<reference evidence="3 4" key="1">
    <citation type="submission" date="2019-07" db="EMBL/GenBank/DDBJ databases">
        <title>Whole genome shotgun sequence of Terrabacter aerolatus NBRC 106305.</title>
        <authorList>
            <person name="Hosoyama A."/>
            <person name="Uohara A."/>
            <person name="Ohji S."/>
            <person name="Ichikawa N."/>
        </authorList>
    </citation>
    <scope>NUCLEOTIDE SEQUENCE [LARGE SCALE GENOMIC DNA]</scope>
    <source>
        <strain evidence="3 4">NBRC 106305</strain>
    </source>
</reference>
<protein>
    <submittedName>
        <fullName evidence="3">Alcohol dehydrogenase</fullName>
    </submittedName>
</protein>
<dbReference type="InterPro" id="IPR000644">
    <property type="entry name" value="CBS_dom"/>
</dbReference>
<dbReference type="EMBL" id="BJYX01000015">
    <property type="protein sequence ID" value="GEO30991.1"/>
    <property type="molecule type" value="Genomic_DNA"/>
</dbReference>
<evidence type="ECO:0000313" key="3">
    <source>
        <dbReference type="EMBL" id="GEO30991.1"/>
    </source>
</evidence>
<name>A0A512D3E7_9MICO</name>
<accession>A0A512D3E7</accession>
<proteinExistence type="predicted"/>
<dbReference type="Gene3D" id="3.90.550.10">
    <property type="entry name" value="Spore Coat Polysaccharide Biosynthesis Protein SpsA, Chain A"/>
    <property type="match status" value="1"/>
</dbReference>
<evidence type="ECO:0000256" key="1">
    <source>
        <dbReference type="PROSITE-ProRule" id="PRU00703"/>
    </source>
</evidence>
<dbReference type="InterPro" id="IPR029044">
    <property type="entry name" value="Nucleotide-diphossugar_trans"/>
</dbReference>
<dbReference type="AlphaFoldDB" id="A0A512D3E7"/>
<comment type="caution">
    <text evidence="3">The sequence shown here is derived from an EMBL/GenBank/DDBJ whole genome shotgun (WGS) entry which is preliminary data.</text>
</comment>
<organism evidence="3 4">
    <name type="scientific">Terrabacter aerolatus</name>
    <dbReference type="NCBI Taxonomy" id="422442"/>
    <lineage>
        <taxon>Bacteria</taxon>
        <taxon>Bacillati</taxon>
        <taxon>Actinomycetota</taxon>
        <taxon>Actinomycetes</taxon>
        <taxon>Micrococcales</taxon>
        <taxon>Intrasporangiaceae</taxon>
        <taxon>Terrabacter</taxon>
    </lineage>
</organism>
<dbReference type="InterPro" id="IPR046342">
    <property type="entry name" value="CBS_dom_sf"/>
</dbReference>
<dbReference type="InterPro" id="IPR005835">
    <property type="entry name" value="NTP_transferase_dom"/>
</dbReference>
<keyword evidence="1" id="KW-0129">CBS domain</keyword>
<dbReference type="SUPFAM" id="SSF54631">
    <property type="entry name" value="CBS-domain pair"/>
    <property type="match status" value="1"/>
</dbReference>
<dbReference type="PANTHER" id="PTHR22572">
    <property type="entry name" value="SUGAR-1-PHOSPHATE GUANYL TRANSFERASE"/>
    <property type="match status" value="1"/>
</dbReference>
<dbReference type="Gene3D" id="3.10.580.10">
    <property type="entry name" value="CBS-domain"/>
    <property type="match status" value="1"/>
</dbReference>
<keyword evidence="4" id="KW-1185">Reference proteome</keyword>
<gene>
    <name evidence="3" type="ORF">TAE01_28010</name>
</gene>
<dbReference type="RefSeq" id="WP_147067415.1">
    <property type="nucleotide sequence ID" value="NZ_BAAARO010000008.1"/>
</dbReference>
<evidence type="ECO:0000313" key="4">
    <source>
        <dbReference type="Proteomes" id="UP000321534"/>
    </source>
</evidence>
<feature type="domain" description="CBS" evidence="2">
    <location>
        <begin position="1"/>
        <end position="60"/>
    </location>
</feature>
<dbReference type="CDD" id="cd06426">
    <property type="entry name" value="NTP_transferase_like_2"/>
    <property type="match status" value="1"/>
</dbReference>
<evidence type="ECO:0000259" key="2">
    <source>
        <dbReference type="PROSITE" id="PS51371"/>
    </source>
</evidence>
<sequence>MTARDLAAACAPTTATIRDALEVVDRSGNLVCLLVDGDGRLAGLLTDGDLRRAFLKGTSLDDLALDHATRSPHFVAAGSPRALVLDLMQALRLSAVPELAEDRTLVGLHTLSDVVGSPPLPNVAVVMAGGRGTRLGELTRDTPKPLMTVAGRSILEWIVLGLVGDGIREIYVSVNYLAEQIESHLGDGSRLGCRVRYLREDPDRPLGTAGSLTLLREQRPDLAHPVLVMNGDLMVEFDASDLLEAHRRTGAAVTLATRTYQHEVPFGVVESVDGRVTGVSEKPTLSFDINAAVYAVEPRALAWLPSGRASTMPGLVETCLERGEPVTAWPIQSEWIDVGTPKDLARAKGEG</sequence>
<dbReference type="InterPro" id="IPR050486">
    <property type="entry name" value="Mannose-1P_guanyltransferase"/>
</dbReference>